<dbReference type="AlphaFoldDB" id="A0A5C7FQ88"/>
<dbReference type="Proteomes" id="UP000321907">
    <property type="component" value="Unassembled WGS sequence"/>
</dbReference>
<evidence type="ECO:0000313" key="1">
    <source>
        <dbReference type="EMBL" id="TXF88160.1"/>
    </source>
</evidence>
<accession>A0A5C7FQ88</accession>
<name>A0A5C7FQ88_9BACT</name>
<dbReference type="PROSITE" id="PS51257">
    <property type="entry name" value="PROKAR_LIPOPROTEIN"/>
    <property type="match status" value="1"/>
</dbReference>
<protein>
    <submittedName>
        <fullName evidence="1">DUF3124 domain-containing protein</fullName>
    </submittedName>
</protein>
<comment type="caution">
    <text evidence="1">The sequence shown here is derived from an EMBL/GenBank/DDBJ whole genome shotgun (WGS) entry which is preliminary data.</text>
</comment>
<dbReference type="InterPro" id="IPR021471">
    <property type="entry name" value="DUF3124"/>
</dbReference>
<evidence type="ECO:0000313" key="2">
    <source>
        <dbReference type="Proteomes" id="UP000321907"/>
    </source>
</evidence>
<reference evidence="1 2" key="1">
    <citation type="submission" date="2019-08" db="EMBL/GenBank/DDBJ databases">
        <title>Lewinella sp. strain SSH13 Genome sequencing and assembly.</title>
        <authorList>
            <person name="Kim I."/>
        </authorList>
    </citation>
    <scope>NUCLEOTIDE SEQUENCE [LARGE SCALE GENOMIC DNA]</scope>
    <source>
        <strain evidence="1 2">SSH13</strain>
    </source>
</reference>
<sequence>MRDFSFTGPIMLLLALLVVSCDPSPPAREITSIPAEDWTRRQAEVFATDSMETGSTYLSSYSEIYTKSETHTFSLTGTISLRNINLKDTVYIEGADYHKTDGEQIRSYFDTPIYLAPLETVSIIITEGDLEGGTGDNFVFRWRKPVGSHDPFFEGIFISVYGQQGISFTTRGIRIN</sequence>
<gene>
    <name evidence="1" type="ORF">FUA23_16090</name>
</gene>
<dbReference type="RefSeq" id="WP_147931786.1">
    <property type="nucleotide sequence ID" value="NZ_VOXD01000026.1"/>
</dbReference>
<organism evidence="1 2">
    <name type="scientific">Neolewinella aurantiaca</name>
    <dbReference type="NCBI Taxonomy" id="2602767"/>
    <lineage>
        <taxon>Bacteria</taxon>
        <taxon>Pseudomonadati</taxon>
        <taxon>Bacteroidota</taxon>
        <taxon>Saprospiria</taxon>
        <taxon>Saprospirales</taxon>
        <taxon>Lewinellaceae</taxon>
        <taxon>Neolewinella</taxon>
    </lineage>
</organism>
<dbReference type="EMBL" id="VOXD01000026">
    <property type="protein sequence ID" value="TXF88160.1"/>
    <property type="molecule type" value="Genomic_DNA"/>
</dbReference>
<dbReference type="OrthoDB" id="283474at2"/>
<keyword evidence="2" id="KW-1185">Reference proteome</keyword>
<dbReference type="Pfam" id="PF11322">
    <property type="entry name" value="DUF3124"/>
    <property type="match status" value="1"/>
</dbReference>
<proteinExistence type="predicted"/>